<dbReference type="GO" id="GO:0005576">
    <property type="term" value="C:extracellular region"/>
    <property type="evidence" value="ECO:0007669"/>
    <property type="project" value="UniProtKB-SubCell"/>
</dbReference>
<dbReference type="PROSITE" id="PS00330">
    <property type="entry name" value="HEMOLYSIN_CALCIUM"/>
    <property type="match status" value="2"/>
</dbReference>
<dbReference type="PRINTS" id="PR00313">
    <property type="entry name" value="CABNDNGRPT"/>
</dbReference>
<dbReference type="EMBL" id="PXOH01000013">
    <property type="protein sequence ID" value="PSF36662.1"/>
    <property type="molecule type" value="Genomic_DNA"/>
</dbReference>
<dbReference type="AlphaFoldDB" id="A0A2T1LWY2"/>
<evidence type="ECO:0000256" key="1">
    <source>
        <dbReference type="ARBA" id="ARBA00004613"/>
    </source>
</evidence>
<reference evidence="3 4" key="1">
    <citation type="submission" date="2018-03" db="EMBL/GenBank/DDBJ databases">
        <title>The ancient ancestry and fast evolution of plastids.</title>
        <authorList>
            <person name="Moore K.R."/>
            <person name="Magnabosco C."/>
            <person name="Momper L."/>
            <person name="Gold D.A."/>
            <person name="Bosak T."/>
            <person name="Fournier G.P."/>
        </authorList>
    </citation>
    <scope>NUCLEOTIDE SEQUENCE [LARGE SCALE GENOMIC DNA]</scope>
    <source>
        <strain evidence="3 4">CCALA 016</strain>
    </source>
</reference>
<protein>
    <recommendedName>
        <fullName evidence="5">Calcium-binding protein</fullName>
    </recommendedName>
</protein>
<keyword evidence="4" id="KW-1185">Reference proteome</keyword>
<dbReference type="SUPFAM" id="SSF51120">
    <property type="entry name" value="beta-Roll"/>
    <property type="match status" value="5"/>
</dbReference>
<dbReference type="PANTHER" id="PTHR38340">
    <property type="entry name" value="S-LAYER PROTEIN"/>
    <property type="match status" value="1"/>
</dbReference>
<keyword evidence="2" id="KW-0964">Secreted</keyword>
<sequence length="706" mass="72233">MRRIGTIGPDNLLGTSEDDILKGLKGNDVLRGLKGDDLLFGGDGNDTIYAGGGNDKVIGGEGNDFLYKILSGKTTAVNFSYTNPEVGKIQGIESVYLSTGLGNDTIISTAAANTIYSNDGNDWIMTGAGRDSINSGAGDDYISSGAGDDQIDAGKGNDTVIGGAGNDSLYKDFSDQTTGINFSYTNPEVGNIQGIEAVTLSTGSGDDTIVLTAAEGYLYHKNYIYSNDGNNSITTGAGNEQIISGAGDDYISSGAGDDYISSGTGNDTVIGGAGNDHLYKDFSDQTTGINFSYTDPNVGNIQGIESLHLSTGSGDDTIVSTAAVSLFSVYSNYISSNGGNDSITTGAGDDIIYAGTGDDTVIGGEGNDYLGKSFSDLTTAVNFSYTDPNSGKIQGIERLYLSTGSGDDTIVSTAAVGFSDYSANEIYSNGGNDSITTSAGNDYINSGAGNDGIDAGTGDDTVIGGEGNDYLTKDFSNLTRAVNFSYTDPNSGKIQGIERLYLSTGAGDDTIVSAAVGFSNYSANEIYSNEGNDSITTSAGDDFISSGAGNDSITTGAGDDDIYSGAGNDLIKTGAGNDGIIAGEGNDTLIGGLGNDKLTGNSGQDQFVFNTPTEGIDRIYDFSLIDDKIAVSRSGFSNDLIAGAAITVAQFTIDSVATTASQRFIYNSASGALFFDADGVGSTAAIQFATLDSGLALTNADIFVTP</sequence>
<accession>A0A2T1LWY2</accession>
<dbReference type="OrthoDB" id="425413at2"/>
<dbReference type="InterPro" id="IPR011049">
    <property type="entry name" value="Serralysin-like_metalloprot_C"/>
</dbReference>
<dbReference type="Pfam" id="PF00353">
    <property type="entry name" value="HemolysinCabind"/>
    <property type="match status" value="10"/>
</dbReference>
<dbReference type="GO" id="GO:0005509">
    <property type="term" value="F:calcium ion binding"/>
    <property type="evidence" value="ECO:0007669"/>
    <property type="project" value="InterPro"/>
</dbReference>
<evidence type="ECO:0000313" key="4">
    <source>
        <dbReference type="Proteomes" id="UP000239001"/>
    </source>
</evidence>
<evidence type="ECO:0000256" key="2">
    <source>
        <dbReference type="ARBA" id="ARBA00022525"/>
    </source>
</evidence>
<proteinExistence type="predicted"/>
<dbReference type="Gene3D" id="2.150.10.10">
    <property type="entry name" value="Serralysin-like metalloprotease, C-terminal"/>
    <property type="match status" value="4"/>
</dbReference>
<evidence type="ECO:0008006" key="5">
    <source>
        <dbReference type="Google" id="ProtNLM"/>
    </source>
</evidence>
<dbReference type="PANTHER" id="PTHR38340:SF1">
    <property type="entry name" value="S-LAYER PROTEIN"/>
    <property type="match status" value="1"/>
</dbReference>
<dbReference type="InterPro" id="IPR018511">
    <property type="entry name" value="Hemolysin-typ_Ca-bd_CS"/>
</dbReference>
<dbReference type="Proteomes" id="UP000239001">
    <property type="component" value="Unassembled WGS sequence"/>
</dbReference>
<comment type="caution">
    <text evidence="3">The sequence shown here is derived from an EMBL/GenBank/DDBJ whole genome shotgun (WGS) entry which is preliminary data.</text>
</comment>
<dbReference type="RefSeq" id="WP_106457379.1">
    <property type="nucleotide sequence ID" value="NZ_PXOH01000013.1"/>
</dbReference>
<gene>
    <name evidence="3" type="ORF">C7H19_13375</name>
</gene>
<evidence type="ECO:0000313" key="3">
    <source>
        <dbReference type="EMBL" id="PSF36662.1"/>
    </source>
</evidence>
<dbReference type="InterPro" id="IPR001343">
    <property type="entry name" value="Hemolysn_Ca-bd"/>
</dbReference>
<reference evidence="3 4" key="2">
    <citation type="submission" date="2018-03" db="EMBL/GenBank/DDBJ databases">
        <authorList>
            <person name="Keele B.F."/>
        </authorList>
    </citation>
    <scope>NUCLEOTIDE SEQUENCE [LARGE SCALE GENOMIC DNA]</scope>
    <source>
        <strain evidence="3 4">CCALA 016</strain>
    </source>
</reference>
<name>A0A2T1LWY2_9CHRO</name>
<comment type="subcellular location">
    <subcellularLocation>
        <location evidence="1">Secreted</location>
    </subcellularLocation>
</comment>
<dbReference type="InterPro" id="IPR050557">
    <property type="entry name" value="RTX_toxin/Mannuronan_C5-epim"/>
</dbReference>
<organism evidence="3 4">
    <name type="scientific">Aphanothece hegewaldii CCALA 016</name>
    <dbReference type="NCBI Taxonomy" id="2107694"/>
    <lineage>
        <taxon>Bacteria</taxon>
        <taxon>Bacillati</taxon>
        <taxon>Cyanobacteriota</taxon>
        <taxon>Cyanophyceae</taxon>
        <taxon>Oscillatoriophycideae</taxon>
        <taxon>Chroococcales</taxon>
        <taxon>Aphanothecaceae</taxon>
        <taxon>Aphanothece</taxon>
    </lineage>
</organism>